<keyword evidence="4" id="KW-1185">Reference proteome</keyword>
<reference evidence="3 4" key="2">
    <citation type="journal article" date="2021" name="Curr. Genet.">
        <title>Genetic response to nitrogen starvation in the aggressive Eucalyptus foliar pathogen Teratosphaeria destructans.</title>
        <authorList>
            <person name="Havenga M."/>
            <person name="Wingfield B.D."/>
            <person name="Wingfield M.J."/>
            <person name="Dreyer L.L."/>
            <person name="Roets F."/>
            <person name="Aylward J."/>
        </authorList>
    </citation>
    <scope>NUCLEOTIDE SEQUENCE [LARGE SCALE GENOMIC DNA]</scope>
    <source>
        <strain evidence="3">CMW44962</strain>
    </source>
</reference>
<evidence type="ECO:0000256" key="2">
    <source>
        <dbReference type="SAM" id="Phobius"/>
    </source>
</evidence>
<evidence type="ECO:0000256" key="1">
    <source>
        <dbReference type="SAM" id="MobiDB-lite"/>
    </source>
</evidence>
<dbReference type="AlphaFoldDB" id="A0A9W7SYW9"/>
<evidence type="ECO:0000313" key="3">
    <source>
        <dbReference type="EMBL" id="KAH9843295.1"/>
    </source>
</evidence>
<dbReference type="EMBL" id="RIBY02000402">
    <property type="protein sequence ID" value="KAH9843295.1"/>
    <property type="molecule type" value="Genomic_DNA"/>
</dbReference>
<comment type="caution">
    <text evidence="3">The sequence shown here is derived from an EMBL/GenBank/DDBJ whole genome shotgun (WGS) entry which is preliminary data.</text>
</comment>
<keyword evidence="2" id="KW-0472">Membrane</keyword>
<proteinExistence type="predicted"/>
<dbReference type="OrthoDB" id="5420247at2759"/>
<feature type="transmembrane region" description="Helical" evidence="2">
    <location>
        <begin position="80"/>
        <end position="100"/>
    </location>
</feature>
<feature type="compositionally biased region" description="Basic and acidic residues" evidence="1">
    <location>
        <begin position="299"/>
        <end position="308"/>
    </location>
</feature>
<gene>
    <name evidence="3" type="ORF">Tdes44962_MAKER07552</name>
</gene>
<dbReference type="PANTHER" id="PTHR42029">
    <property type="entry name" value="AN04G07800"/>
    <property type="match status" value="1"/>
</dbReference>
<feature type="transmembrane region" description="Helical" evidence="2">
    <location>
        <begin position="142"/>
        <end position="167"/>
    </location>
</feature>
<keyword evidence="2" id="KW-0812">Transmembrane</keyword>
<sequence>MVWLGSSATAQGDYGRDNHHAPPHVLHGLAENSLTKRVLMVGKPTDGKGLTIEAWAQGFMVGALIIMACVTFANMRKGVLLHKLILVELVFGMFHGTFIFTEPPVYHWYLSATAIPLNISWSLHNVIAWLKNKPFLPRWASIFYITTIILVQPYWVLEIVANFLYFANDSNLFVYTRPYEALFRDPWWIFTVLNLLWNIKTRYEFGYIELVKASPRFGVLIGAMYLSIAFIITDICAVTHVFRGAGLPDGINPFWKLAFVFKCLTDTIILDDFKTALDRLKRHKMQTFGSTIDSEGNRVHFGESEQAQRKKKDSKFSHSGLWRMSRQSKGSSRPSQQPVSDREISPHDVRARDWTKASAPEHVDLEAALRMDDPQSADVHERAMGESSGSSGG</sequence>
<evidence type="ECO:0000313" key="4">
    <source>
        <dbReference type="Proteomes" id="UP001138500"/>
    </source>
</evidence>
<dbReference type="PANTHER" id="PTHR42029:SF3">
    <property type="entry name" value="AN04G07800"/>
    <property type="match status" value="1"/>
</dbReference>
<name>A0A9W7SYW9_9PEZI</name>
<reference evidence="3 4" key="1">
    <citation type="journal article" date="2018" name="IMA Fungus">
        <title>IMA Genome-F 10: Nine draft genome sequences of Claviceps purpurea s.lat., including C. arundinis, C. humidiphila, and C. cf. spartinae, pseudomolecules for the pitch canker pathogen Fusarium circinatum, draft genome of Davidsoniella eucalypti, Grosmannia galeiformis, Quambalaria eucalypti, and Teratosphaeria destructans.</title>
        <authorList>
            <person name="Wingfield B.D."/>
            <person name="Liu M."/>
            <person name="Nguyen H.D."/>
            <person name="Lane F.A."/>
            <person name="Morgan S.W."/>
            <person name="De Vos L."/>
            <person name="Wilken P.M."/>
            <person name="Duong T.A."/>
            <person name="Aylward J."/>
            <person name="Coetzee M.P."/>
            <person name="Dadej K."/>
            <person name="De Beer Z.W."/>
            <person name="Findlay W."/>
            <person name="Havenga M."/>
            <person name="Kolarik M."/>
            <person name="Menzies J.G."/>
            <person name="Naidoo K."/>
            <person name="Pochopski O."/>
            <person name="Shoukouhi P."/>
            <person name="Santana Q.C."/>
            <person name="Seifert K.A."/>
            <person name="Soal N."/>
            <person name="Steenkamp E.T."/>
            <person name="Tatham C.T."/>
            <person name="van der Nest M.A."/>
            <person name="Wingfield M.J."/>
        </authorList>
    </citation>
    <scope>NUCLEOTIDE SEQUENCE [LARGE SCALE GENOMIC DNA]</scope>
    <source>
        <strain evidence="3">CMW44962</strain>
    </source>
</reference>
<dbReference type="Proteomes" id="UP001138500">
    <property type="component" value="Unassembled WGS sequence"/>
</dbReference>
<feature type="compositionally biased region" description="Basic and acidic residues" evidence="1">
    <location>
        <begin position="340"/>
        <end position="384"/>
    </location>
</feature>
<feature type="compositionally biased region" description="Polar residues" evidence="1">
    <location>
        <begin position="325"/>
        <end position="339"/>
    </location>
</feature>
<feature type="transmembrane region" description="Helical" evidence="2">
    <location>
        <begin position="54"/>
        <end position="73"/>
    </location>
</feature>
<feature type="transmembrane region" description="Helical" evidence="2">
    <location>
        <begin position="187"/>
        <end position="205"/>
    </location>
</feature>
<feature type="region of interest" description="Disordered" evidence="1">
    <location>
        <begin position="299"/>
        <end position="393"/>
    </location>
</feature>
<accession>A0A9W7SYW9</accession>
<keyword evidence="2" id="KW-1133">Transmembrane helix</keyword>
<protein>
    <submittedName>
        <fullName evidence="3">Uncharacterized protein</fullName>
    </submittedName>
</protein>
<organism evidence="3 4">
    <name type="scientific">Teratosphaeria destructans</name>
    <dbReference type="NCBI Taxonomy" id="418781"/>
    <lineage>
        <taxon>Eukaryota</taxon>
        <taxon>Fungi</taxon>
        <taxon>Dikarya</taxon>
        <taxon>Ascomycota</taxon>
        <taxon>Pezizomycotina</taxon>
        <taxon>Dothideomycetes</taxon>
        <taxon>Dothideomycetidae</taxon>
        <taxon>Mycosphaerellales</taxon>
        <taxon>Teratosphaeriaceae</taxon>
        <taxon>Teratosphaeria</taxon>
    </lineage>
</organism>
<feature type="transmembrane region" description="Helical" evidence="2">
    <location>
        <begin position="106"/>
        <end position="130"/>
    </location>
</feature>
<feature type="transmembrane region" description="Helical" evidence="2">
    <location>
        <begin position="217"/>
        <end position="242"/>
    </location>
</feature>